<dbReference type="KEGG" id="spoa:EQM13_07755"/>
<dbReference type="InterPro" id="IPR005320">
    <property type="entry name" value="Peptidase_S51"/>
</dbReference>
<evidence type="ECO:0000256" key="1">
    <source>
        <dbReference type="ARBA" id="ARBA00006534"/>
    </source>
</evidence>
<evidence type="ECO:0000256" key="2">
    <source>
        <dbReference type="ARBA" id="ARBA00022670"/>
    </source>
</evidence>
<dbReference type="EMBL" id="CP035282">
    <property type="protein sequence ID" value="QAT61478.1"/>
    <property type="molecule type" value="Genomic_DNA"/>
</dbReference>
<evidence type="ECO:0000256" key="3">
    <source>
        <dbReference type="ARBA" id="ARBA00022801"/>
    </source>
</evidence>
<dbReference type="Gene3D" id="3.40.50.880">
    <property type="match status" value="1"/>
</dbReference>
<keyword evidence="6" id="KW-1185">Reference proteome</keyword>
<evidence type="ECO:0000313" key="5">
    <source>
        <dbReference type="EMBL" id="QAT61478.1"/>
    </source>
</evidence>
<dbReference type="GO" id="GO:0008236">
    <property type="term" value="F:serine-type peptidase activity"/>
    <property type="evidence" value="ECO:0007669"/>
    <property type="project" value="UniProtKB-KW"/>
</dbReference>
<dbReference type="SUPFAM" id="SSF52317">
    <property type="entry name" value="Class I glutamine amidotransferase-like"/>
    <property type="match status" value="1"/>
</dbReference>
<dbReference type="GO" id="GO:0006508">
    <property type="term" value="P:proteolysis"/>
    <property type="evidence" value="ECO:0007669"/>
    <property type="project" value="UniProtKB-KW"/>
</dbReference>
<evidence type="ECO:0000256" key="4">
    <source>
        <dbReference type="ARBA" id="ARBA00022825"/>
    </source>
</evidence>
<comment type="similarity">
    <text evidence="1">Belongs to the peptidase S51 family.</text>
</comment>
<organism evidence="5 6">
    <name type="scientific">Acidilutibacter cellobiosedens</name>
    <dbReference type="NCBI Taxonomy" id="2507161"/>
    <lineage>
        <taxon>Bacteria</taxon>
        <taxon>Bacillati</taxon>
        <taxon>Bacillota</taxon>
        <taxon>Tissierellia</taxon>
        <taxon>Tissierellales</taxon>
        <taxon>Acidilutibacteraceae</taxon>
        <taxon>Acidilutibacter</taxon>
    </lineage>
</organism>
<keyword evidence="2" id="KW-0645">Protease</keyword>
<name>A0A410QCD1_9FIRM</name>
<dbReference type="Pfam" id="PF03575">
    <property type="entry name" value="Peptidase_S51"/>
    <property type="match status" value="1"/>
</dbReference>
<dbReference type="AlphaFoldDB" id="A0A410QCD1"/>
<keyword evidence="4" id="KW-0720">Serine protease</keyword>
<dbReference type="OrthoDB" id="384634at2"/>
<protein>
    <submittedName>
        <fullName evidence="5">Peptidase S51</fullName>
    </submittedName>
</protein>
<accession>A0A410QCD1</accession>
<keyword evidence="3" id="KW-0378">Hydrolase</keyword>
<sequence length="234" mass="26845">MINILLSQYNFHDKWANGSVQKYIDTDDKVAVIPFSFNEKLIGNATEWENAYNKNYGKYYREIVEPFLQLGIKEENIILLNFFEDKEDDMKRIIEDSNVVFLTGGLPDMAAKRILEKNLLKHIDNEDKVIIGASAGALIQLSNYHITPDKDYSEFMYLKGLGLIKENFYVEVHYAETDLQKNCIQRVLKEETDTVYAIKDTGGIILDNNIITLLGDVVTFKEMTRINGNSARPS</sequence>
<dbReference type="Proteomes" id="UP000287969">
    <property type="component" value="Chromosome"/>
</dbReference>
<gene>
    <name evidence="5" type="ORF">EQM13_07755</name>
</gene>
<evidence type="ECO:0000313" key="6">
    <source>
        <dbReference type="Proteomes" id="UP000287969"/>
    </source>
</evidence>
<reference evidence="6" key="1">
    <citation type="submission" date="2019-01" db="EMBL/GenBank/DDBJ databases">
        <title>Draft genomes of a novel of Sporanaerobacter strains.</title>
        <authorList>
            <person name="Ma S."/>
        </authorList>
    </citation>
    <scope>NUCLEOTIDE SEQUENCE [LARGE SCALE GENOMIC DNA]</scope>
    <source>
        <strain evidence="6">NJN-17</strain>
    </source>
</reference>
<dbReference type="InterPro" id="IPR029062">
    <property type="entry name" value="Class_I_gatase-like"/>
</dbReference>
<proteinExistence type="inferred from homology"/>
<dbReference type="RefSeq" id="WP_128752381.1">
    <property type="nucleotide sequence ID" value="NZ_CP035282.1"/>
</dbReference>